<protein>
    <submittedName>
        <fullName evidence="1">Uncharacterized protein</fullName>
    </submittedName>
</protein>
<comment type="caution">
    <text evidence="1">The sequence shown here is derived from an EMBL/GenBank/DDBJ whole genome shotgun (WGS) entry which is preliminary data.</text>
</comment>
<dbReference type="AlphaFoldDB" id="A0A0F4GRZ4"/>
<proteinExistence type="predicted"/>
<organism evidence="1 2">
    <name type="scientific">Zymoseptoria brevis</name>
    <dbReference type="NCBI Taxonomy" id="1047168"/>
    <lineage>
        <taxon>Eukaryota</taxon>
        <taxon>Fungi</taxon>
        <taxon>Dikarya</taxon>
        <taxon>Ascomycota</taxon>
        <taxon>Pezizomycotina</taxon>
        <taxon>Dothideomycetes</taxon>
        <taxon>Dothideomycetidae</taxon>
        <taxon>Mycosphaerellales</taxon>
        <taxon>Mycosphaerellaceae</taxon>
        <taxon>Zymoseptoria</taxon>
    </lineage>
</organism>
<keyword evidence="2" id="KW-1185">Reference proteome</keyword>
<name>A0A0F4GRZ4_9PEZI</name>
<sequence>MSADYLGLREQILANARLMVKPLDAALPSQPTHGCLVPSMHSAATLTNPNTTTPPAQMPAIGSSKLEVVIFGHTEYTAAIMVGITPAIEGASGATPEAALRKLLLATCELLHGFMPKVGAHQRNIHNGGVFDEDTICAELMEAQRKSST</sequence>
<gene>
    <name evidence="1" type="ORF">TI39_contig380g00028</name>
</gene>
<reference evidence="1 2" key="1">
    <citation type="submission" date="2015-03" db="EMBL/GenBank/DDBJ databases">
        <title>RNA-seq based gene annotation and comparative genomics of four Zymoseptoria species reveal species-specific pathogenicity related genes and transposable element activity.</title>
        <authorList>
            <person name="Grandaubert J."/>
            <person name="Bhattacharyya A."/>
            <person name="Stukenbrock E.H."/>
        </authorList>
    </citation>
    <scope>NUCLEOTIDE SEQUENCE [LARGE SCALE GENOMIC DNA]</scope>
    <source>
        <strain evidence="1 2">Zb18110</strain>
    </source>
</reference>
<dbReference type="Proteomes" id="UP000033647">
    <property type="component" value="Unassembled WGS sequence"/>
</dbReference>
<evidence type="ECO:0000313" key="2">
    <source>
        <dbReference type="Proteomes" id="UP000033647"/>
    </source>
</evidence>
<accession>A0A0F4GRZ4</accession>
<evidence type="ECO:0000313" key="1">
    <source>
        <dbReference type="EMBL" id="KJX98950.1"/>
    </source>
</evidence>
<dbReference type="OrthoDB" id="3820579at2759"/>
<dbReference type="EMBL" id="LAFY01000372">
    <property type="protein sequence ID" value="KJX98950.1"/>
    <property type="molecule type" value="Genomic_DNA"/>
</dbReference>